<dbReference type="GO" id="GO:0032259">
    <property type="term" value="P:methylation"/>
    <property type="evidence" value="ECO:0007669"/>
    <property type="project" value="UniProtKB-KW"/>
</dbReference>
<sequence>MYQEWRYNEFQQIGKDYSSQEEVDVYDPSHDDFRDLKSEIKEAKEWLAPTTNSKILDIGCGTGNFSIQLAACCEKVYAIDVSETMLKFAQAKALSNKVNNISFSHTGYLNFELPENHVAGVISSLSLHHLPDFWKSVALNRIFNVLKPGGRLYLYDVVIPDQQPNDIINDFIKRQEKRGGEFMKEDTIIHFKEEYSTFDWIMKKLLTDTGLIIKGEQFSDGVFKKYLCEKPNKKLQYSATFIHLIRLLRNRKYSIHFTIITLF</sequence>
<comment type="caution">
    <text evidence="4">The sequence shown here is derived from an EMBL/GenBank/DDBJ whole genome shotgun (WGS) entry which is preliminary data.</text>
</comment>
<dbReference type="STRING" id="641524.ADICYQ_4048"/>
<evidence type="ECO:0000256" key="2">
    <source>
        <dbReference type="ARBA" id="ARBA00022679"/>
    </source>
</evidence>
<dbReference type="InterPro" id="IPR041698">
    <property type="entry name" value="Methyltransf_25"/>
</dbReference>
<evidence type="ECO:0000256" key="1">
    <source>
        <dbReference type="ARBA" id="ARBA00022603"/>
    </source>
</evidence>
<dbReference type="RefSeq" id="WP_020891322.1">
    <property type="nucleotide sequence ID" value="NZ_ATNM01000137.1"/>
</dbReference>
<dbReference type="Gene3D" id="3.40.50.150">
    <property type="entry name" value="Vaccinia Virus protein VP39"/>
    <property type="match status" value="1"/>
</dbReference>
<dbReference type="SUPFAM" id="SSF53335">
    <property type="entry name" value="S-adenosyl-L-methionine-dependent methyltransferases"/>
    <property type="match status" value="1"/>
</dbReference>
<dbReference type="Pfam" id="PF13649">
    <property type="entry name" value="Methyltransf_25"/>
    <property type="match status" value="1"/>
</dbReference>
<evidence type="ECO:0000313" key="4">
    <source>
        <dbReference type="EMBL" id="EPR66972.1"/>
    </source>
</evidence>
<keyword evidence="2" id="KW-0808">Transferase</keyword>
<accession>S7VBM3</accession>
<protein>
    <submittedName>
        <fullName evidence="4">Ribosomal RNA adenine dimethylase</fullName>
    </submittedName>
</protein>
<dbReference type="eggNOG" id="COG2226">
    <property type="taxonomic scope" value="Bacteria"/>
</dbReference>
<dbReference type="GO" id="GO:0008168">
    <property type="term" value="F:methyltransferase activity"/>
    <property type="evidence" value="ECO:0007669"/>
    <property type="project" value="UniProtKB-KW"/>
</dbReference>
<dbReference type="Proteomes" id="UP000014974">
    <property type="component" value="Unassembled WGS sequence"/>
</dbReference>
<keyword evidence="1 4" id="KW-0489">Methyltransferase</keyword>
<feature type="domain" description="Methyltransferase" evidence="3">
    <location>
        <begin position="55"/>
        <end position="150"/>
    </location>
</feature>
<dbReference type="OrthoDB" id="9789123at2"/>
<organism evidence="4 5">
    <name type="scientific">Cyclobacterium qasimii M12-11B</name>
    <dbReference type="NCBI Taxonomy" id="641524"/>
    <lineage>
        <taxon>Bacteria</taxon>
        <taxon>Pseudomonadati</taxon>
        <taxon>Bacteroidota</taxon>
        <taxon>Cytophagia</taxon>
        <taxon>Cytophagales</taxon>
        <taxon>Cyclobacteriaceae</taxon>
        <taxon>Cyclobacterium</taxon>
    </lineage>
</organism>
<dbReference type="AlphaFoldDB" id="S7VBM3"/>
<dbReference type="PANTHER" id="PTHR43861:SF1">
    <property type="entry name" value="TRANS-ACONITATE 2-METHYLTRANSFERASE"/>
    <property type="match status" value="1"/>
</dbReference>
<name>S7VBM3_9BACT</name>
<dbReference type="PANTHER" id="PTHR43861">
    <property type="entry name" value="TRANS-ACONITATE 2-METHYLTRANSFERASE-RELATED"/>
    <property type="match status" value="1"/>
</dbReference>
<dbReference type="InterPro" id="IPR029063">
    <property type="entry name" value="SAM-dependent_MTases_sf"/>
</dbReference>
<evidence type="ECO:0000313" key="5">
    <source>
        <dbReference type="Proteomes" id="UP000014974"/>
    </source>
</evidence>
<evidence type="ECO:0000259" key="3">
    <source>
        <dbReference type="Pfam" id="PF13649"/>
    </source>
</evidence>
<proteinExistence type="predicted"/>
<reference evidence="4 5" key="1">
    <citation type="journal article" date="2013" name="Genome Announc.">
        <title>Draft Genome Sequence of Cyclobacterium qasimii Strain M12-11BT, Isolated from Arctic Marine Sediment.</title>
        <authorList>
            <person name="Shivaji S."/>
            <person name="Ara S."/>
            <person name="Singh A."/>
            <person name="Kumar Pinnaka A."/>
        </authorList>
    </citation>
    <scope>NUCLEOTIDE SEQUENCE [LARGE SCALE GENOMIC DNA]</scope>
    <source>
        <strain evidence="4 5">M12-11B</strain>
    </source>
</reference>
<gene>
    <name evidence="4" type="ORF">ADICYQ_4048</name>
</gene>
<dbReference type="EMBL" id="ATNM01000137">
    <property type="protein sequence ID" value="EPR66972.1"/>
    <property type="molecule type" value="Genomic_DNA"/>
</dbReference>
<dbReference type="CDD" id="cd02440">
    <property type="entry name" value="AdoMet_MTases"/>
    <property type="match status" value="1"/>
</dbReference>